<feature type="transmembrane region" description="Helical" evidence="5">
    <location>
        <begin position="120"/>
        <end position="141"/>
    </location>
</feature>
<feature type="transmembrane region" description="Helical" evidence="5">
    <location>
        <begin position="7"/>
        <end position="27"/>
    </location>
</feature>
<accession>A0A3E0TZE4</accession>
<evidence type="ECO:0000313" key="8">
    <source>
        <dbReference type="Proteomes" id="UP000256899"/>
    </source>
</evidence>
<comment type="subcellular location">
    <subcellularLocation>
        <location evidence="1">Membrane</location>
        <topology evidence="1">Multi-pass membrane protein</topology>
    </subcellularLocation>
</comment>
<evidence type="ECO:0000256" key="1">
    <source>
        <dbReference type="ARBA" id="ARBA00004141"/>
    </source>
</evidence>
<dbReference type="SUPFAM" id="SSF103481">
    <property type="entry name" value="Multidrug resistance efflux transporter EmrE"/>
    <property type="match status" value="2"/>
</dbReference>
<proteinExistence type="predicted"/>
<feature type="transmembrane region" description="Helical" evidence="5">
    <location>
        <begin position="147"/>
        <end position="166"/>
    </location>
</feature>
<feature type="transmembrane region" description="Helical" evidence="5">
    <location>
        <begin position="240"/>
        <end position="259"/>
    </location>
</feature>
<feature type="transmembrane region" description="Helical" evidence="5">
    <location>
        <begin position="265"/>
        <end position="286"/>
    </location>
</feature>
<keyword evidence="4 5" id="KW-0472">Membrane</keyword>
<gene>
    <name evidence="7" type="ORF">DXX94_03295</name>
</gene>
<reference evidence="8" key="1">
    <citation type="submission" date="2018-08" db="EMBL/GenBank/DDBJ databases">
        <title>Thalassotalea euphylliae genome.</title>
        <authorList>
            <person name="Summers S."/>
            <person name="Rice S.A."/>
            <person name="Freckelton M.L."/>
            <person name="Nedved B.T."/>
            <person name="Hadfield M.G."/>
        </authorList>
    </citation>
    <scope>NUCLEOTIDE SEQUENCE [LARGE SCALE GENOMIC DNA]</scope>
    <source>
        <strain evidence="8">H3</strain>
    </source>
</reference>
<comment type="caution">
    <text evidence="7">The sequence shown here is derived from an EMBL/GenBank/DDBJ whole genome shotgun (WGS) entry which is preliminary data.</text>
</comment>
<dbReference type="InterPro" id="IPR050638">
    <property type="entry name" value="AA-Vitamin_Transporters"/>
</dbReference>
<feature type="domain" description="EamA" evidence="6">
    <location>
        <begin position="152"/>
        <end position="281"/>
    </location>
</feature>
<evidence type="ECO:0000259" key="6">
    <source>
        <dbReference type="Pfam" id="PF00892"/>
    </source>
</evidence>
<name>A0A3E0TZE4_9GAMM</name>
<evidence type="ECO:0000256" key="5">
    <source>
        <dbReference type="SAM" id="Phobius"/>
    </source>
</evidence>
<dbReference type="InterPro" id="IPR037185">
    <property type="entry name" value="EmrE-like"/>
</dbReference>
<feature type="domain" description="EamA" evidence="6">
    <location>
        <begin position="10"/>
        <end position="136"/>
    </location>
</feature>
<dbReference type="AlphaFoldDB" id="A0A3E0TZE4"/>
<dbReference type="PANTHER" id="PTHR32322:SF9">
    <property type="entry name" value="AMINO-ACID METABOLITE EFFLUX PUMP-RELATED"/>
    <property type="match status" value="1"/>
</dbReference>
<feature type="transmembrane region" description="Helical" evidence="5">
    <location>
        <begin position="178"/>
        <end position="197"/>
    </location>
</feature>
<feature type="transmembrane region" description="Helical" evidence="5">
    <location>
        <begin position="64"/>
        <end position="87"/>
    </location>
</feature>
<evidence type="ECO:0000256" key="2">
    <source>
        <dbReference type="ARBA" id="ARBA00022692"/>
    </source>
</evidence>
<dbReference type="Proteomes" id="UP000256899">
    <property type="component" value="Unassembled WGS sequence"/>
</dbReference>
<protein>
    <submittedName>
        <fullName evidence="7">DMT family transporter</fullName>
    </submittedName>
</protein>
<sequence>MSTNAFFELLFLASLWGASFLFMRIGSPEFGPFLLVALRTLTASLFLLPILISKRQHHQLTGRWAQIFIMGAFNTAIPFALFGYALLSLSAGVGSVLNATAPIFAAIVGFFWLKDKISFAGILGLLLGFFGVYVLMSGKIANDGEALILPTLAALGATLCYSIATNYTKQYLHDLKPLALAAGSQISATIMLLPFALMFLPDEIPSNQAFYSVAALGIFCTGIAYIMFFRLIATIGPTKAISVTYLIPVFGLFWGYLFLSEPITLTTLLGSGFILVGVGLTTGLLARRR</sequence>
<keyword evidence="3 5" id="KW-1133">Transmembrane helix</keyword>
<evidence type="ECO:0000256" key="4">
    <source>
        <dbReference type="ARBA" id="ARBA00023136"/>
    </source>
</evidence>
<feature type="transmembrane region" description="Helical" evidence="5">
    <location>
        <begin position="209"/>
        <end position="228"/>
    </location>
</feature>
<dbReference type="Pfam" id="PF00892">
    <property type="entry name" value="EamA"/>
    <property type="match status" value="2"/>
</dbReference>
<dbReference type="InterPro" id="IPR000620">
    <property type="entry name" value="EamA_dom"/>
</dbReference>
<keyword evidence="2 5" id="KW-0812">Transmembrane</keyword>
<organism evidence="7 8">
    <name type="scientific">Thalassotalea euphylliae</name>
    <dbReference type="NCBI Taxonomy" id="1655234"/>
    <lineage>
        <taxon>Bacteria</taxon>
        <taxon>Pseudomonadati</taxon>
        <taxon>Pseudomonadota</taxon>
        <taxon>Gammaproteobacteria</taxon>
        <taxon>Alteromonadales</taxon>
        <taxon>Colwelliaceae</taxon>
        <taxon>Thalassotalea</taxon>
    </lineage>
</organism>
<feature type="transmembrane region" description="Helical" evidence="5">
    <location>
        <begin position="93"/>
        <end position="113"/>
    </location>
</feature>
<keyword evidence="8" id="KW-1185">Reference proteome</keyword>
<evidence type="ECO:0000256" key="3">
    <source>
        <dbReference type="ARBA" id="ARBA00022989"/>
    </source>
</evidence>
<evidence type="ECO:0000313" key="7">
    <source>
        <dbReference type="EMBL" id="REL29810.1"/>
    </source>
</evidence>
<dbReference type="GO" id="GO:0016020">
    <property type="term" value="C:membrane"/>
    <property type="evidence" value="ECO:0007669"/>
    <property type="project" value="UniProtKB-SubCell"/>
</dbReference>
<feature type="transmembrane region" description="Helical" evidence="5">
    <location>
        <begin position="33"/>
        <end position="52"/>
    </location>
</feature>
<dbReference type="RefSeq" id="WP_116013831.1">
    <property type="nucleotide sequence ID" value="NZ_QUOT01000001.1"/>
</dbReference>
<dbReference type="EMBL" id="QUOT01000001">
    <property type="protein sequence ID" value="REL29810.1"/>
    <property type="molecule type" value="Genomic_DNA"/>
</dbReference>
<dbReference type="PANTHER" id="PTHR32322">
    <property type="entry name" value="INNER MEMBRANE TRANSPORTER"/>
    <property type="match status" value="1"/>
</dbReference>